<feature type="compositionally biased region" description="Polar residues" evidence="4">
    <location>
        <begin position="1"/>
        <end position="10"/>
    </location>
</feature>
<dbReference type="Pfam" id="PF01576">
    <property type="entry name" value="Myosin_tail_1"/>
    <property type="match status" value="1"/>
</dbReference>
<dbReference type="Gene3D" id="6.10.250.2420">
    <property type="match status" value="1"/>
</dbReference>
<proteinExistence type="predicted"/>
<dbReference type="GO" id="GO:0016459">
    <property type="term" value="C:myosin complex"/>
    <property type="evidence" value="ECO:0007669"/>
    <property type="project" value="InterPro"/>
</dbReference>
<dbReference type="InterPro" id="IPR002928">
    <property type="entry name" value="Myosin_tail"/>
</dbReference>
<feature type="compositionally biased region" description="Low complexity" evidence="4">
    <location>
        <begin position="183"/>
        <end position="203"/>
    </location>
</feature>
<organism evidence="6 7">
    <name type="scientific">Littorina saxatilis</name>
    <dbReference type="NCBI Taxonomy" id="31220"/>
    <lineage>
        <taxon>Eukaryota</taxon>
        <taxon>Metazoa</taxon>
        <taxon>Spiralia</taxon>
        <taxon>Lophotrochozoa</taxon>
        <taxon>Mollusca</taxon>
        <taxon>Gastropoda</taxon>
        <taxon>Caenogastropoda</taxon>
        <taxon>Littorinimorpha</taxon>
        <taxon>Littorinoidea</taxon>
        <taxon>Littorinidae</taxon>
        <taxon>Littorina</taxon>
    </lineage>
</organism>
<feature type="coiled-coil region" evidence="3">
    <location>
        <begin position="297"/>
        <end position="419"/>
    </location>
</feature>
<evidence type="ECO:0000256" key="2">
    <source>
        <dbReference type="ARBA" id="ARBA00040149"/>
    </source>
</evidence>
<evidence type="ECO:0000256" key="3">
    <source>
        <dbReference type="SAM" id="Coils"/>
    </source>
</evidence>
<dbReference type="Gene3D" id="1.10.287.1490">
    <property type="match status" value="1"/>
</dbReference>
<dbReference type="AlphaFoldDB" id="A0AAN9C112"/>
<dbReference type="EMBL" id="JBAMIC010000001">
    <property type="protein sequence ID" value="KAK7115020.1"/>
    <property type="molecule type" value="Genomic_DNA"/>
</dbReference>
<feature type="domain" description="Myosin tail" evidence="5">
    <location>
        <begin position="342"/>
        <end position="533"/>
    </location>
</feature>
<dbReference type="PANTHER" id="PTHR46292">
    <property type="entry name" value="COILED-COIL DOMAIN-CONTAINING PROTEIN 102A"/>
    <property type="match status" value="1"/>
</dbReference>
<dbReference type="Proteomes" id="UP001374579">
    <property type="component" value="Unassembled WGS sequence"/>
</dbReference>
<accession>A0AAN9C112</accession>
<feature type="region of interest" description="Disordered" evidence="4">
    <location>
        <begin position="1"/>
        <end position="75"/>
    </location>
</feature>
<evidence type="ECO:0000256" key="4">
    <source>
        <dbReference type="SAM" id="MobiDB-lite"/>
    </source>
</evidence>
<keyword evidence="1 3" id="KW-0175">Coiled coil</keyword>
<evidence type="ECO:0000259" key="5">
    <source>
        <dbReference type="Pfam" id="PF01576"/>
    </source>
</evidence>
<sequence length="570" mass="64129">MSQKQPTSAGAGSKNPHGDVSFIRATAASGAFSPLSPSPSPSREKNTPSGVGPYPHPSIPPAVVPGVSPRLPEATGGVVWNEREEMVSRELEEAKVRVAQMEKTMRWWSDCTANWRDKWNKARNERNKARDENRQLRARLDLAVKECTTLKRKLQDRVPADLDSGLSNDQASEDGGSKRDSVKTVSGKDSSSSSDISVSSAIIKSEKEKQEKDGDEKDTDDLEAQSIDDYLSVGLEADLASSPLSVSSKAGKLDVVAGSHDENANASGTELQSPQTSHLQEQLEVAHKTIQTQTYEKDTLSRTITTLESELSSLRVKCDEIKQSRQDLIHQVGKLREDHQTELGRLTLDLDDENAKSASMDRRLTELRRELERLQAENAAEWQKRERLESEKQTLERENRKLRSQVNDLEEQLQRKHQLAAASVDSDLRTLQFDLAEKNKELTDMRHNHGKVRKTLNERVTELEHTKRRADQYEAEVKKLRGRVEELRKDLATAEDEVDTQTNSVRRVQRSNDELQEQVDNLTLQVDHLQNRLRRGSLSLPKTRSSSLKSFNMEDSAELADSEDDDLDDT</sequence>
<feature type="compositionally biased region" description="Polar residues" evidence="4">
    <location>
        <begin position="540"/>
        <end position="550"/>
    </location>
</feature>
<feature type="compositionally biased region" description="Acidic residues" evidence="4">
    <location>
        <begin position="555"/>
        <end position="570"/>
    </location>
</feature>
<dbReference type="SUPFAM" id="SSF57997">
    <property type="entry name" value="Tropomyosin"/>
    <property type="match status" value="1"/>
</dbReference>
<name>A0AAN9C112_9CAEN</name>
<feature type="coiled-coil region" evidence="3">
    <location>
        <begin position="84"/>
        <end position="153"/>
    </location>
</feature>
<gene>
    <name evidence="6" type="ORF">V1264_000969</name>
</gene>
<comment type="caution">
    <text evidence="6">The sequence shown here is derived from an EMBL/GenBank/DDBJ whole genome shotgun (WGS) entry which is preliminary data.</text>
</comment>
<evidence type="ECO:0000313" key="6">
    <source>
        <dbReference type="EMBL" id="KAK7115020.1"/>
    </source>
</evidence>
<keyword evidence="7" id="KW-1185">Reference proteome</keyword>
<reference evidence="6 7" key="1">
    <citation type="submission" date="2024-02" db="EMBL/GenBank/DDBJ databases">
        <title>Chromosome-scale genome assembly of the rough periwinkle Littorina saxatilis.</title>
        <authorList>
            <person name="De Jode A."/>
            <person name="Faria R."/>
            <person name="Formenti G."/>
            <person name="Sims Y."/>
            <person name="Smith T.P."/>
            <person name="Tracey A."/>
            <person name="Wood J.M.D."/>
            <person name="Zagrodzka Z.B."/>
            <person name="Johannesson K."/>
            <person name="Butlin R.K."/>
            <person name="Leder E.H."/>
        </authorList>
    </citation>
    <scope>NUCLEOTIDE SEQUENCE [LARGE SCALE GENOMIC DNA]</scope>
    <source>
        <strain evidence="6">Snail1</strain>
        <tissue evidence="6">Muscle</tissue>
    </source>
</reference>
<feature type="compositionally biased region" description="Pro residues" evidence="4">
    <location>
        <begin position="54"/>
        <end position="63"/>
    </location>
</feature>
<feature type="compositionally biased region" description="Basic and acidic residues" evidence="4">
    <location>
        <begin position="204"/>
        <end position="215"/>
    </location>
</feature>
<dbReference type="SUPFAM" id="SSF90257">
    <property type="entry name" value="Myosin rod fragments"/>
    <property type="match status" value="1"/>
</dbReference>
<feature type="region of interest" description="Disordered" evidence="4">
    <location>
        <begin position="160"/>
        <end position="223"/>
    </location>
</feature>
<evidence type="ECO:0000256" key="1">
    <source>
        <dbReference type="ARBA" id="ARBA00023054"/>
    </source>
</evidence>
<feature type="coiled-coil region" evidence="3">
    <location>
        <begin position="456"/>
        <end position="532"/>
    </location>
</feature>
<dbReference type="PANTHER" id="PTHR46292:SF1">
    <property type="entry name" value="COILED-COIL DOMAIN-CONTAINING PROTEIN 102A"/>
    <property type="match status" value="1"/>
</dbReference>
<evidence type="ECO:0000313" key="7">
    <source>
        <dbReference type="Proteomes" id="UP001374579"/>
    </source>
</evidence>
<feature type="region of interest" description="Disordered" evidence="4">
    <location>
        <begin position="537"/>
        <end position="570"/>
    </location>
</feature>
<protein>
    <recommendedName>
        <fullName evidence="2">Coiled-coil domain-containing protein 102A</fullName>
    </recommendedName>
</protein>